<dbReference type="SUPFAM" id="SSF46689">
    <property type="entry name" value="Homeodomain-like"/>
    <property type="match status" value="1"/>
</dbReference>
<dbReference type="EMBL" id="QRTF01000028">
    <property type="protein sequence ID" value="RGQ47119.1"/>
    <property type="molecule type" value="Genomic_DNA"/>
</dbReference>
<evidence type="ECO:0000313" key="12">
    <source>
        <dbReference type="EMBL" id="RHE93450.1"/>
    </source>
</evidence>
<keyword evidence="4" id="KW-0804">Transcription</keyword>
<keyword evidence="2" id="KW-0805">Transcription regulation</keyword>
<protein>
    <recommendedName>
        <fullName evidence="1">Stage 0 sporulation protein A homolog</fullName>
    </recommendedName>
</protein>
<dbReference type="AlphaFoldDB" id="A0A0M6WQQ2"/>
<sequence>MQVLIVDDDMATVDVIKNSVKWKELGVSDIFTAYNIQLAKEILKEHNIDIVISDIEMPQGSGIDLLEWFRREELPGDFLLLTCHESFDYASNAIKYQACEYLLKPFDVNVMEAALKKIILKRMETQKLQENSEYGKWLKENQNHVQVAFWSEILSGHIAGKNEIIKNEIENRKLQINVEQDYNLIVSKITEIKKDRAKMSPDLMLFVVENIHSEIFCGCPDNSSVVSMDYDNYYIVATVCQKKDSEELKQCCKLLHTVFKKIFSSEITMCVGKPCKIENFYKTFHRQQNLIERNVAFYGSYFQEDDAAEIQQNIKNVFEVDKIEQFLSEKKKLEILSYMKAMLHERIYDKTLSDRVLSRGKEEILQAVYTYFGKKEIQISGLFVDDNLNQLGQKASQSVLDMIRWTNYLIDCTFQYEESVQKNYSLNEKVDQYIREHYRENIGRTEIAEQFYLAPEYLSKTYKKLTGRTIKDTITEYRIDEAKRMLERGERVSDVAETVGFDNFTYFSTIFKKYTGVSPNQYCKK</sequence>
<dbReference type="RefSeq" id="WP_021923154.1">
    <property type="nucleotide sequence ID" value="NZ_CAKZTK010000072.1"/>
</dbReference>
<evidence type="ECO:0000313" key="13">
    <source>
        <dbReference type="Proteomes" id="UP000049828"/>
    </source>
</evidence>
<evidence type="ECO:0000259" key="8">
    <source>
        <dbReference type="PROSITE" id="PS50110"/>
    </source>
</evidence>
<evidence type="ECO:0000313" key="16">
    <source>
        <dbReference type="Proteomes" id="UP000286271"/>
    </source>
</evidence>
<dbReference type="EMBL" id="QSKW01000029">
    <property type="protein sequence ID" value="RHE93450.1"/>
    <property type="molecule type" value="Genomic_DNA"/>
</dbReference>
<evidence type="ECO:0000313" key="10">
    <source>
        <dbReference type="EMBL" id="RGQ47119.1"/>
    </source>
</evidence>
<dbReference type="SMART" id="SM00342">
    <property type="entry name" value="HTH_ARAC"/>
    <property type="match status" value="1"/>
</dbReference>
<dbReference type="Proteomes" id="UP000285820">
    <property type="component" value="Unassembled WGS sequence"/>
</dbReference>
<evidence type="ECO:0000256" key="2">
    <source>
        <dbReference type="ARBA" id="ARBA00023015"/>
    </source>
</evidence>
<feature type="domain" description="Response regulatory" evidence="8">
    <location>
        <begin position="2"/>
        <end position="119"/>
    </location>
</feature>
<dbReference type="PROSITE" id="PS00041">
    <property type="entry name" value="HTH_ARAC_FAMILY_1"/>
    <property type="match status" value="1"/>
</dbReference>
<feature type="domain" description="HTH araC/xylS-type" evidence="7">
    <location>
        <begin position="428"/>
        <end position="525"/>
    </location>
</feature>
<dbReference type="Pfam" id="PF00072">
    <property type="entry name" value="Response_reg"/>
    <property type="match status" value="1"/>
</dbReference>
<keyword evidence="3 10" id="KW-0238">DNA-binding</keyword>
<dbReference type="Gene3D" id="1.10.10.60">
    <property type="entry name" value="Homeodomain-like"/>
    <property type="match status" value="2"/>
</dbReference>
<dbReference type="InterPro" id="IPR009057">
    <property type="entry name" value="Homeodomain-like_sf"/>
</dbReference>
<keyword evidence="13" id="KW-1185">Reference proteome</keyword>
<dbReference type="InterPro" id="IPR001789">
    <property type="entry name" value="Sig_transdc_resp-reg_receiver"/>
</dbReference>
<dbReference type="CDD" id="cd17536">
    <property type="entry name" value="REC_YesN-like"/>
    <property type="match status" value="1"/>
</dbReference>
<dbReference type="InterPro" id="IPR018060">
    <property type="entry name" value="HTH_AraC"/>
</dbReference>
<proteinExistence type="predicted"/>
<dbReference type="Proteomes" id="UP000286271">
    <property type="component" value="Unassembled WGS sequence"/>
</dbReference>
<dbReference type="SMART" id="SM00448">
    <property type="entry name" value="REC"/>
    <property type="match status" value="1"/>
</dbReference>
<dbReference type="PROSITE" id="PS50110">
    <property type="entry name" value="RESPONSE_REGULATORY"/>
    <property type="match status" value="1"/>
</dbReference>
<evidence type="ECO:0000313" key="14">
    <source>
        <dbReference type="Proteomes" id="UP000283738"/>
    </source>
</evidence>
<evidence type="ECO:0000313" key="15">
    <source>
        <dbReference type="Proteomes" id="UP000285820"/>
    </source>
</evidence>
<dbReference type="PANTHER" id="PTHR43280:SF10">
    <property type="entry name" value="REGULATORY PROTEIN POCR"/>
    <property type="match status" value="1"/>
</dbReference>
<evidence type="ECO:0000313" key="11">
    <source>
        <dbReference type="EMBL" id="RGR66303.1"/>
    </source>
</evidence>
<evidence type="ECO:0000256" key="6">
    <source>
        <dbReference type="PROSITE-ProRule" id="PRU00169"/>
    </source>
</evidence>
<dbReference type="SUPFAM" id="SSF52172">
    <property type="entry name" value="CheY-like"/>
    <property type="match status" value="1"/>
</dbReference>
<accession>A0A0M6WQQ2</accession>
<dbReference type="Proteomes" id="UP000283738">
    <property type="component" value="Unassembled WGS sequence"/>
</dbReference>
<evidence type="ECO:0000256" key="3">
    <source>
        <dbReference type="ARBA" id="ARBA00023125"/>
    </source>
</evidence>
<reference evidence="14 15" key="3">
    <citation type="submission" date="2018-08" db="EMBL/GenBank/DDBJ databases">
        <title>A genome reference for cultivated species of the human gut microbiota.</title>
        <authorList>
            <person name="Zou Y."/>
            <person name="Xue W."/>
            <person name="Luo G."/>
        </authorList>
    </citation>
    <scope>NUCLEOTIDE SEQUENCE [LARGE SCALE GENOMIC DNA]</scope>
    <source>
        <strain evidence="11 15">AF24-4</strain>
        <strain evidence="10 14">AF28-15</strain>
        <strain evidence="12 16">AM27-11</strain>
    </source>
</reference>
<dbReference type="EMBL" id="CVRS01000076">
    <property type="protein sequence ID" value="CRL39337.1"/>
    <property type="molecule type" value="Genomic_DNA"/>
</dbReference>
<reference evidence="13" key="1">
    <citation type="submission" date="2015-05" db="EMBL/GenBank/DDBJ databases">
        <authorList>
            <consortium name="Pathogen Informatics"/>
        </authorList>
    </citation>
    <scope>NUCLEOTIDE SEQUENCE [LARGE SCALE GENOMIC DNA]</scope>
    <source>
        <strain evidence="13">L1-83</strain>
    </source>
</reference>
<keyword evidence="6" id="KW-0597">Phosphoprotein</keyword>
<evidence type="ECO:0000256" key="1">
    <source>
        <dbReference type="ARBA" id="ARBA00018672"/>
    </source>
</evidence>
<evidence type="ECO:0000256" key="4">
    <source>
        <dbReference type="ARBA" id="ARBA00023163"/>
    </source>
</evidence>
<dbReference type="InterPro" id="IPR020449">
    <property type="entry name" value="Tscrpt_reg_AraC-type_HTH"/>
</dbReference>
<dbReference type="GO" id="GO:0003700">
    <property type="term" value="F:DNA-binding transcription factor activity"/>
    <property type="evidence" value="ECO:0007669"/>
    <property type="project" value="InterPro"/>
</dbReference>
<evidence type="ECO:0000313" key="9">
    <source>
        <dbReference type="EMBL" id="CRL39337.1"/>
    </source>
</evidence>
<dbReference type="Pfam" id="PF12833">
    <property type="entry name" value="HTH_18"/>
    <property type="match status" value="1"/>
</dbReference>
<name>A0A0M6WQQ2_9FIRM</name>
<dbReference type="Proteomes" id="UP000049828">
    <property type="component" value="Unassembled WGS sequence"/>
</dbReference>
<organism evidence="9 13">
    <name type="scientific">Roseburia inulinivorans</name>
    <dbReference type="NCBI Taxonomy" id="360807"/>
    <lineage>
        <taxon>Bacteria</taxon>
        <taxon>Bacillati</taxon>
        <taxon>Bacillota</taxon>
        <taxon>Clostridia</taxon>
        <taxon>Lachnospirales</taxon>
        <taxon>Lachnospiraceae</taxon>
        <taxon>Roseburia</taxon>
    </lineage>
</organism>
<reference evidence="9" key="2">
    <citation type="submission" date="2015-05" db="EMBL/GenBank/DDBJ databases">
        <authorList>
            <person name="Wang D.B."/>
            <person name="Wang M."/>
        </authorList>
    </citation>
    <scope>NUCLEOTIDE SEQUENCE [LARGE SCALE GENOMIC DNA]</scope>
    <source>
        <strain evidence="9">L1-83</strain>
    </source>
</reference>
<gene>
    <name evidence="12" type="ORF">DW707_14565</name>
    <name evidence="11" type="ORF">DWY29_13455</name>
    <name evidence="10" type="ORF">DWY96_11960</name>
    <name evidence="9" type="ORF">RIL183_24691</name>
</gene>
<dbReference type="PRINTS" id="PR00032">
    <property type="entry name" value="HTHARAC"/>
</dbReference>
<comment type="function">
    <text evidence="5">May play the central regulatory role in sporulation. It may be an element of the effector pathway responsible for the activation of sporulation genes in response to nutritional stress. Spo0A may act in concert with spo0H (a sigma factor) to control the expression of some genes that are critical to the sporulation process.</text>
</comment>
<dbReference type="Gene3D" id="3.40.50.2300">
    <property type="match status" value="1"/>
</dbReference>
<dbReference type="GO" id="GO:0000160">
    <property type="term" value="P:phosphorelay signal transduction system"/>
    <property type="evidence" value="ECO:0007669"/>
    <property type="project" value="InterPro"/>
</dbReference>
<dbReference type="EMBL" id="QRUN01000024">
    <property type="protein sequence ID" value="RGR66303.1"/>
    <property type="molecule type" value="Genomic_DNA"/>
</dbReference>
<dbReference type="PROSITE" id="PS01124">
    <property type="entry name" value="HTH_ARAC_FAMILY_2"/>
    <property type="match status" value="1"/>
</dbReference>
<dbReference type="GO" id="GO:0043565">
    <property type="term" value="F:sequence-specific DNA binding"/>
    <property type="evidence" value="ECO:0007669"/>
    <property type="project" value="InterPro"/>
</dbReference>
<evidence type="ECO:0000256" key="5">
    <source>
        <dbReference type="ARBA" id="ARBA00024867"/>
    </source>
</evidence>
<evidence type="ECO:0000259" key="7">
    <source>
        <dbReference type="PROSITE" id="PS01124"/>
    </source>
</evidence>
<dbReference type="InterPro" id="IPR018062">
    <property type="entry name" value="HTH_AraC-typ_CS"/>
</dbReference>
<dbReference type="InterPro" id="IPR011006">
    <property type="entry name" value="CheY-like_superfamily"/>
</dbReference>
<dbReference type="OrthoDB" id="1974963at2"/>
<dbReference type="STRING" id="360807.ERS852392_02911"/>
<feature type="modified residue" description="4-aspartylphosphate" evidence="6">
    <location>
        <position position="54"/>
    </location>
</feature>
<dbReference type="PANTHER" id="PTHR43280">
    <property type="entry name" value="ARAC-FAMILY TRANSCRIPTIONAL REGULATOR"/>
    <property type="match status" value="1"/>
</dbReference>